<dbReference type="PANTHER" id="PTHR24078:SF538">
    <property type="entry name" value="DNAJ HEAT SHOCK FAMILY PROTEIN"/>
    <property type="match status" value="1"/>
</dbReference>
<dbReference type="Proteomes" id="UP000729402">
    <property type="component" value="Unassembled WGS sequence"/>
</dbReference>
<dbReference type="GO" id="GO:0005829">
    <property type="term" value="C:cytosol"/>
    <property type="evidence" value="ECO:0007669"/>
    <property type="project" value="TreeGrafter"/>
</dbReference>
<comment type="caution">
    <text evidence="2">The sequence shown here is derived from an EMBL/GenBank/DDBJ whole genome shotgun (WGS) entry which is preliminary data.</text>
</comment>
<dbReference type="GO" id="GO:0051082">
    <property type="term" value="F:unfolded protein binding"/>
    <property type="evidence" value="ECO:0007669"/>
    <property type="project" value="TreeGrafter"/>
</dbReference>
<dbReference type="OrthoDB" id="550424at2759"/>
<sequence length="92" mass="10336">MAVTWGFNLKTLDGRDLGIMLTDVVTPDYELVIAKEGMPIVKENGRRGNLRIKFDIIFPKSLSSEQRQNIRKVLGGQPQHEGAHFRSESSVP</sequence>
<evidence type="ECO:0008006" key="4">
    <source>
        <dbReference type="Google" id="ProtNLM"/>
    </source>
</evidence>
<keyword evidence="1" id="KW-0143">Chaperone</keyword>
<organism evidence="2 3">
    <name type="scientific">Zizania palustris</name>
    <name type="common">Northern wild rice</name>
    <dbReference type="NCBI Taxonomy" id="103762"/>
    <lineage>
        <taxon>Eukaryota</taxon>
        <taxon>Viridiplantae</taxon>
        <taxon>Streptophyta</taxon>
        <taxon>Embryophyta</taxon>
        <taxon>Tracheophyta</taxon>
        <taxon>Spermatophyta</taxon>
        <taxon>Magnoliopsida</taxon>
        <taxon>Liliopsida</taxon>
        <taxon>Poales</taxon>
        <taxon>Poaceae</taxon>
        <taxon>BOP clade</taxon>
        <taxon>Oryzoideae</taxon>
        <taxon>Oryzeae</taxon>
        <taxon>Zizaniinae</taxon>
        <taxon>Zizania</taxon>
    </lineage>
</organism>
<proteinExistence type="predicted"/>
<evidence type="ECO:0000313" key="2">
    <source>
        <dbReference type="EMBL" id="KAG8046573.1"/>
    </source>
</evidence>
<gene>
    <name evidence="2" type="ORF">GUJ93_ZPchr0008g12451</name>
</gene>
<dbReference type="EMBL" id="JAAALK010000290">
    <property type="protein sequence ID" value="KAG8046573.1"/>
    <property type="molecule type" value="Genomic_DNA"/>
</dbReference>
<dbReference type="InterPro" id="IPR051339">
    <property type="entry name" value="DnaJ_subfamily_B"/>
</dbReference>
<dbReference type="PANTHER" id="PTHR24078">
    <property type="entry name" value="DNAJ HOMOLOG SUBFAMILY C MEMBER"/>
    <property type="match status" value="1"/>
</dbReference>
<dbReference type="AlphaFoldDB" id="A0A8J5R9J6"/>
<keyword evidence="3" id="KW-1185">Reference proteome</keyword>
<evidence type="ECO:0000256" key="1">
    <source>
        <dbReference type="ARBA" id="ARBA00023186"/>
    </source>
</evidence>
<accession>A0A8J5R9J6</accession>
<dbReference type="GO" id="GO:0051087">
    <property type="term" value="F:protein-folding chaperone binding"/>
    <property type="evidence" value="ECO:0007669"/>
    <property type="project" value="TreeGrafter"/>
</dbReference>
<reference evidence="2" key="1">
    <citation type="journal article" date="2021" name="bioRxiv">
        <title>Whole Genome Assembly and Annotation of Northern Wild Rice, Zizania palustris L., Supports a Whole Genome Duplication in the Zizania Genus.</title>
        <authorList>
            <person name="Haas M."/>
            <person name="Kono T."/>
            <person name="Macchietto M."/>
            <person name="Millas R."/>
            <person name="McGilp L."/>
            <person name="Shao M."/>
            <person name="Duquette J."/>
            <person name="Hirsch C.N."/>
            <person name="Kimball J."/>
        </authorList>
    </citation>
    <scope>NUCLEOTIDE SEQUENCE</scope>
    <source>
        <tissue evidence="2">Fresh leaf tissue</tissue>
    </source>
</reference>
<protein>
    <recommendedName>
        <fullName evidence="4">Chaperone DnaJ C-terminal domain-containing protein</fullName>
    </recommendedName>
</protein>
<evidence type="ECO:0000313" key="3">
    <source>
        <dbReference type="Proteomes" id="UP000729402"/>
    </source>
</evidence>
<reference evidence="2" key="2">
    <citation type="submission" date="2021-02" db="EMBL/GenBank/DDBJ databases">
        <authorList>
            <person name="Kimball J.A."/>
            <person name="Haas M.W."/>
            <person name="Macchietto M."/>
            <person name="Kono T."/>
            <person name="Duquette J."/>
            <person name="Shao M."/>
        </authorList>
    </citation>
    <scope>NUCLEOTIDE SEQUENCE</scope>
    <source>
        <tissue evidence="2">Fresh leaf tissue</tissue>
    </source>
</reference>
<name>A0A8J5R9J6_ZIZPA</name>